<dbReference type="PANTHER" id="PTHR45033">
    <property type="match status" value="1"/>
</dbReference>
<dbReference type="SUPFAM" id="SSF50129">
    <property type="entry name" value="GroES-like"/>
    <property type="match status" value="1"/>
</dbReference>
<proteinExistence type="predicted"/>
<dbReference type="PANTHER" id="PTHR45033:SF3">
    <property type="entry name" value="DEHYDROGENASE, PUTATIVE (AFU_ORTHOLOGUE AFUA_2G13270)-RELATED"/>
    <property type="match status" value="1"/>
</dbReference>
<dbReference type="CDD" id="cd08276">
    <property type="entry name" value="MDR7"/>
    <property type="match status" value="1"/>
</dbReference>
<dbReference type="EMBL" id="CP134050">
    <property type="protein sequence ID" value="WNC12290.1"/>
    <property type="molecule type" value="Genomic_DNA"/>
</dbReference>
<dbReference type="SUPFAM" id="SSF51735">
    <property type="entry name" value="NAD(P)-binding Rossmann-fold domains"/>
    <property type="match status" value="1"/>
</dbReference>
<dbReference type="SMART" id="SM00829">
    <property type="entry name" value="PKS_ER"/>
    <property type="match status" value="1"/>
</dbReference>
<protein>
    <submittedName>
        <fullName evidence="2">NAD(P)-dependent alcohol dehydrogenase</fullName>
    </submittedName>
</protein>
<dbReference type="InterPro" id="IPR013149">
    <property type="entry name" value="ADH-like_C"/>
</dbReference>
<evidence type="ECO:0000313" key="3">
    <source>
        <dbReference type="Proteomes" id="UP001256827"/>
    </source>
</evidence>
<reference evidence="2 3" key="1">
    <citation type="submission" date="2023-09" db="EMBL/GenBank/DDBJ databases">
        <title>Complete Genome and Methylome dissection of Bacillus brevis NEB573 original source of BbsI restriction endonuclease.</title>
        <authorList>
            <person name="Fomenkov A."/>
            <person name="Roberts R.D."/>
        </authorList>
    </citation>
    <scope>NUCLEOTIDE SEQUENCE [LARGE SCALE GENOMIC DNA]</scope>
    <source>
        <strain evidence="2 3">NEB573</strain>
    </source>
</reference>
<dbReference type="Gene3D" id="3.90.180.10">
    <property type="entry name" value="Medium-chain alcohol dehydrogenases, catalytic domain"/>
    <property type="match status" value="1"/>
</dbReference>
<dbReference type="Pfam" id="PF00107">
    <property type="entry name" value="ADH_zinc_N"/>
    <property type="match status" value="1"/>
</dbReference>
<organism evidence="2 3">
    <name type="scientific">Brevibacillus brevis</name>
    <name type="common">Bacillus brevis</name>
    <dbReference type="NCBI Taxonomy" id="1393"/>
    <lineage>
        <taxon>Bacteria</taxon>
        <taxon>Bacillati</taxon>
        <taxon>Bacillota</taxon>
        <taxon>Bacilli</taxon>
        <taxon>Bacillales</taxon>
        <taxon>Paenibacillaceae</taxon>
        <taxon>Brevibacillus</taxon>
    </lineage>
</organism>
<dbReference type="InterPro" id="IPR020843">
    <property type="entry name" value="ER"/>
</dbReference>
<gene>
    <name evidence="2" type="ORF">RGB73_16245</name>
</gene>
<feature type="domain" description="Enoyl reductase (ER)" evidence="1">
    <location>
        <begin position="10"/>
        <end position="331"/>
    </location>
</feature>
<evidence type="ECO:0000313" key="2">
    <source>
        <dbReference type="EMBL" id="WNC12290.1"/>
    </source>
</evidence>
<keyword evidence="3" id="KW-1185">Reference proteome</keyword>
<dbReference type="Pfam" id="PF08240">
    <property type="entry name" value="ADH_N"/>
    <property type="match status" value="1"/>
</dbReference>
<dbReference type="RefSeq" id="WP_310763567.1">
    <property type="nucleotide sequence ID" value="NZ_CP134050.1"/>
</dbReference>
<sequence length="335" mass="36324">MKAIVLRKIGGPENLCLEEVETPKPKANEVVVQLKYASLNRRDLFITQGLYPKIMLPCILGSDGAGEVIAIGGEVKGLQMGSEVIINPAMNWGPDDTKTSPDYHTLGMPKNGTFSQYIVVSEEDLFPKPEYLSWEEAAALPLAGVTAFSAAVIKGDVKEGETVLIPGIGGGVAQYALQIAVAKGANVYVTSGNEEKLARAKQLGAIDGVNYRSSDWVKQLRSKMGGADLIIDGVGGASFHDFIYLTKQGGRIVTYGATNGPVDQFVLPRIFFKNMDIRGAMMGSPRHFLLMLKFFDNYKIRPVIDRSFPLECATEALLHVNKGANFGKITLEIPQ</sequence>
<name>A0ABY9SWS6_BREBE</name>
<accession>A0ABY9SWS6</accession>
<dbReference type="InterPro" id="IPR011032">
    <property type="entry name" value="GroES-like_sf"/>
</dbReference>
<dbReference type="InterPro" id="IPR036291">
    <property type="entry name" value="NAD(P)-bd_dom_sf"/>
</dbReference>
<dbReference type="InterPro" id="IPR052711">
    <property type="entry name" value="Zinc_ADH-like"/>
</dbReference>
<dbReference type="InterPro" id="IPR013154">
    <property type="entry name" value="ADH-like_N"/>
</dbReference>
<evidence type="ECO:0000259" key="1">
    <source>
        <dbReference type="SMART" id="SM00829"/>
    </source>
</evidence>
<dbReference type="Proteomes" id="UP001256827">
    <property type="component" value="Chromosome"/>
</dbReference>